<proteinExistence type="predicted"/>
<reference evidence="2" key="1">
    <citation type="submission" date="2022-01" db="EMBL/GenBank/DDBJ databases">
        <authorList>
            <person name="Braso-Vives M."/>
        </authorList>
    </citation>
    <scope>NUCLEOTIDE SEQUENCE</scope>
</reference>
<organism evidence="2 3">
    <name type="scientific">Branchiostoma lanceolatum</name>
    <name type="common">Common lancelet</name>
    <name type="synonym">Amphioxus lanceolatum</name>
    <dbReference type="NCBI Taxonomy" id="7740"/>
    <lineage>
        <taxon>Eukaryota</taxon>
        <taxon>Metazoa</taxon>
        <taxon>Chordata</taxon>
        <taxon>Cephalochordata</taxon>
        <taxon>Leptocardii</taxon>
        <taxon>Amphioxiformes</taxon>
        <taxon>Branchiostomatidae</taxon>
        <taxon>Branchiostoma</taxon>
    </lineage>
</organism>
<evidence type="ECO:0000313" key="2">
    <source>
        <dbReference type="EMBL" id="CAH1251110.1"/>
    </source>
</evidence>
<protein>
    <submittedName>
        <fullName evidence="2">Hypp8995 protein</fullName>
    </submittedName>
</protein>
<sequence length="308" mass="33124">MSVTSSEPIRGPDQKSNDIPRSHWLAIGIATRDVSVTSAADRYKVGDPAWERPLSHGNARFGLAASEESFARDNPDSVPVPWVIILRTRSAEIRRKSARTFQDARQVNSKNKTGFLARLLAAQLFGIRHPNNKTITMSPSGVLLMTCLLLIGAATPARSAYLCGSTLFDVLSWVCEERGYTAPDKNPVAPDICLETSSPVRCPKQVVRMTGVTGGTQISGGTRQRPAPPTGPPRLGATLVAPDICLETSSPVRCPKQVVRMTGVTGGTQISGRTRQRPAPPTGPPRLGAKLAPDADADGRYVTLQWPR</sequence>
<dbReference type="InterPro" id="IPR036438">
    <property type="entry name" value="Insulin-like_sf"/>
</dbReference>
<dbReference type="AlphaFoldDB" id="A0A8K0EGW4"/>
<feature type="region of interest" description="Disordered" evidence="1">
    <location>
        <begin position="213"/>
        <end position="233"/>
    </location>
</feature>
<accession>A0A8K0EGW4</accession>
<evidence type="ECO:0000313" key="3">
    <source>
        <dbReference type="Proteomes" id="UP000838412"/>
    </source>
</evidence>
<dbReference type="EMBL" id="OV696703">
    <property type="protein sequence ID" value="CAH1251110.1"/>
    <property type="molecule type" value="Genomic_DNA"/>
</dbReference>
<keyword evidence="3" id="KW-1185">Reference proteome</keyword>
<dbReference type="Proteomes" id="UP000838412">
    <property type="component" value="Chromosome 18"/>
</dbReference>
<feature type="region of interest" description="Disordered" evidence="1">
    <location>
        <begin position="263"/>
        <end position="298"/>
    </location>
</feature>
<evidence type="ECO:0000256" key="1">
    <source>
        <dbReference type="SAM" id="MobiDB-lite"/>
    </source>
</evidence>
<dbReference type="SUPFAM" id="SSF56994">
    <property type="entry name" value="Insulin-like"/>
    <property type="match status" value="1"/>
</dbReference>
<gene>
    <name evidence="2" type="primary">Hypp8995</name>
    <name evidence="2" type="ORF">BLAG_LOCUS11596</name>
</gene>
<name>A0A8K0EGW4_BRALA</name>